<dbReference type="Proteomes" id="UP000000600">
    <property type="component" value="Unassembled WGS sequence"/>
</dbReference>
<feature type="compositionally biased region" description="Basic and acidic residues" evidence="1">
    <location>
        <begin position="69"/>
        <end position="100"/>
    </location>
</feature>
<gene>
    <name evidence="2" type="ORF">GSPATT00000244001</name>
</gene>
<dbReference type="HOGENOM" id="CLU_2008337_0_0_1"/>
<dbReference type="AlphaFoldDB" id="A0BB92"/>
<sequence length="119" mass="14161">MQNYKMPINKKGNKMVKSVNLSLFSIPDSTKYEKQQKSKEEYYLQISPRFETHTLTFTNKIQKLKCVQHEDLDTEESVKSNESSKTDRSMKLSQKHHIEQPKSQFYNEIKSSRRLKTEQ</sequence>
<evidence type="ECO:0000313" key="2">
    <source>
        <dbReference type="EMBL" id="CAK55809.1"/>
    </source>
</evidence>
<dbReference type="EMBL" id="CT867985">
    <property type="protein sequence ID" value="CAK55809.1"/>
    <property type="molecule type" value="Genomic_DNA"/>
</dbReference>
<keyword evidence="3" id="KW-1185">Reference proteome</keyword>
<dbReference type="RefSeq" id="XP_001423207.1">
    <property type="nucleotide sequence ID" value="XM_001423170.1"/>
</dbReference>
<dbReference type="OrthoDB" id="309508at2759"/>
<name>A0BB92_PARTE</name>
<accession>A0BB92</accession>
<proteinExistence type="predicted"/>
<dbReference type="KEGG" id="ptm:GSPATT00000244001"/>
<evidence type="ECO:0000313" key="3">
    <source>
        <dbReference type="Proteomes" id="UP000000600"/>
    </source>
</evidence>
<evidence type="ECO:0000256" key="1">
    <source>
        <dbReference type="SAM" id="MobiDB-lite"/>
    </source>
</evidence>
<feature type="region of interest" description="Disordered" evidence="1">
    <location>
        <begin position="69"/>
        <end position="119"/>
    </location>
</feature>
<protein>
    <submittedName>
        <fullName evidence="2">Uncharacterized protein</fullName>
    </submittedName>
</protein>
<dbReference type="OMA" id="HFETHTL"/>
<organism evidence="2 3">
    <name type="scientific">Paramecium tetraurelia</name>
    <dbReference type="NCBI Taxonomy" id="5888"/>
    <lineage>
        <taxon>Eukaryota</taxon>
        <taxon>Sar</taxon>
        <taxon>Alveolata</taxon>
        <taxon>Ciliophora</taxon>
        <taxon>Intramacronucleata</taxon>
        <taxon>Oligohymenophorea</taxon>
        <taxon>Peniculida</taxon>
        <taxon>Parameciidae</taxon>
        <taxon>Paramecium</taxon>
    </lineage>
</organism>
<dbReference type="InParanoid" id="A0BB92"/>
<reference evidence="2 3" key="1">
    <citation type="journal article" date="2006" name="Nature">
        <title>Global trends of whole-genome duplications revealed by the ciliate Paramecium tetraurelia.</title>
        <authorList>
            <consortium name="Genoscope"/>
            <person name="Aury J.-M."/>
            <person name="Jaillon O."/>
            <person name="Duret L."/>
            <person name="Noel B."/>
            <person name="Jubin C."/>
            <person name="Porcel B.M."/>
            <person name="Segurens B."/>
            <person name="Daubin V."/>
            <person name="Anthouard V."/>
            <person name="Aiach N."/>
            <person name="Arnaiz O."/>
            <person name="Billaut A."/>
            <person name="Beisson J."/>
            <person name="Blanc I."/>
            <person name="Bouhouche K."/>
            <person name="Camara F."/>
            <person name="Duharcourt S."/>
            <person name="Guigo R."/>
            <person name="Gogendeau D."/>
            <person name="Katinka M."/>
            <person name="Keller A.-M."/>
            <person name="Kissmehl R."/>
            <person name="Klotz C."/>
            <person name="Koll F."/>
            <person name="Le Moue A."/>
            <person name="Lepere C."/>
            <person name="Malinsky S."/>
            <person name="Nowacki M."/>
            <person name="Nowak J.K."/>
            <person name="Plattner H."/>
            <person name="Poulain J."/>
            <person name="Ruiz F."/>
            <person name="Serrano V."/>
            <person name="Zagulski M."/>
            <person name="Dessen P."/>
            <person name="Betermier M."/>
            <person name="Weissenbach J."/>
            <person name="Scarpelli C."/>
            <person name="Schachter V."/>
            <person name="Sperling L."/>
            <person name="Meyer E."/>
            <person name="Cohen J."/>
            <person name="Wincker P."/>
        </authorList>
    </citation>
    <scope>NUCLEOTIDE SEQUENCE [LARGE SCALE GENOMIC DNA]</scope>
    <source>
        <strain evidence="2 3">Stock d4-2</strain>
    </source>
</reference>
<dbReference type="GeneID" id="5008991"/>